<evidence type="ECO:0000256" key="1">
    <source>
        <dbReference type="ARBA" id="ARBA00005655"/>
    </source>
</evidence>
<dbReference type="InterPro" id="IPR004882">
    <property type="entry name" value="Luc7-rel"/>
</dbReference>
<feature type="compositionally biased region" description="Polar residues" evidence="2">
    <location>
        <begin position="665"/>
        <end position="676"/>
    </location>
</feature>
<gene>
    <name evidence="3" type="primary">LUC7</name>
    <name evidence="3" type="ORF">C6P46_001562</name>
</gene>
<reference evidence="3 4" key="1">
    <citation type="submission" date="2020-11" db="EMBL/GenBank/DDBJ databases">
        <title>Kefir isolates.</title>
        <authorList>
            <person name="Marcisauskas S."/>
            <person name="Kim Y."/>
            <person name="Blasche S."/>
        </authorList>
    </citation>
    <scope>NUCLEOTIDE SEQUENCE [LARGE SCALE GENOMIC DNA]</scope>
    <source>
        <strain evidence="3 4">KR</strain>
    </source>
</reference>
<feature type="region of interest" description="Disordered" evidence="2">
    <location>
        <begin position="1"/>
        <end position="99"/>
    </location>
</feature>
<evidence type="ECO:0000313" key="4">
    <source>
        <dbReference type="Proteomes" id="UP000777482"/>
    </source>
</evidence>
<feature type="compositionally biased region" description="Low complexity" evidence="2">
    <location>
        <begin position="1"/>
        <end position="34"/>
    </location>
</feature>
<evidence type="ECO:0000256" key="2">
    <source>
        <dbReference type="SAM" id="MobiDB-lite"/>
    </source>
</evidence>
<dbReference type="GO" id="GO:0006376">
    <property type="term" value="P:mRNA splice site recognition"/>
    <property type="evidence" value="ECO:0007669"/>
    <property type="project" value="InterPro"/>
</dbReference>
<evidence type="ECO:0000313" key="3">
    <source>
        <dbReference type="EMBL" id="KAG0654639.1"/>
    </source>
</evidence>
<dbReference type="EMBL" id="PUHQ01000143">
    <property type="protein sequence ID" value="KAG0654639.1"/>
    <property type="molecule type" value="Genomic_DNA"/>
</dbReference>
<dbReference type="OrthoDB" id="153872at2759"/>
<dbReference type="PANTHER" id="PTHR12375">
    <property type="entry name" value="RNA-BINDING PROTEIN LUC7-RELATED"/>
    <property type="match status" value="1"/>
</dbReference>
<sequence>MPRKAAGSASAPVSRSSAAGASPYPQPAAAAAARKSARSTAAKRVKYTDAAASDEGSYQTEDSIMMLLGEGEDEEEEEEVAAADETPVAQQKRGAKADKELQSSYIKRATRAVMAVTAEKQATNAAEYAIKLKSVIAAGQAGADQVVDASQLKMEQKLEQFTNAKAQRFTLVGQPEQYRQVALRLDEYARRLAGSLQKYNLKLLDPDDDLHQAIAQVFAARVERTHREQRKLSKVVAETAADYYDAAQTADVPAKDDVKFPSSNLSLCAGARNLAKAKTKNAAVRPTLSSLAGPASLHTHPMALGNTARRQEQQRKLLEQLMGPEALGIVQHNISLYDPKLCHPFVAGICPHDLFTNTKMDLGPCAKTHSVKLKTEYEDLSRKAEAEKDEHQIKIFNTFKADYEREIMNFVGECDRRIAAAHRRLEKTPEENNRTTALMREVGEIEGAYQAAMADVETLGSQGKVEESMTQLTKAEALKTEKLEKERELQQLIETAGASGHQKLRVCDICGAYLSVLDSDRRLADHFGGKMHLGYHQLRQLIDEWRARGPLPTAPLPAVVHNPANGMGGPNGSLASNAAAPPTSFRPIPPEKRLRRREPSRDHDRDRDRERDRDGHRSSSSRYDRDDRRDERERSPRRRSSAAGAAGDDSYHHHHRSSSRREGDATSSSGYRSSRTITDDKERDPRDRDERRSSRYHDDEDRRRPSSGRHDEERRTRRTYDDIDEPNRTAASDKRRRVDE</sequence>
<feature type="compositionally biased region" description="Basic residues" evidence="2">
    <location>
        <begin position="35"/>
        <end position="45"/>
    </location>
</feature>
<proteinExistence type="inferred from homology"/>
<keyword evidence="4" id="KW-1185">Reference proteome</keyword>
<feature type="compositionally biased region" description="Basic and acidic residues" evidence="2">
    <location>
        <begin position="677"/>
        <end position="740"/>
    </location>
</feature>
<dbReference type="Proteomes" id="UP000777482">
    <property type="component" value="Unassembled WGS sequence"/>
</dbReference>
<dbReference type="AlphaFoldDB" id="A0A9P7B1R4"/>
<feature type="region of interest" description="Disordered" evidence="2">
    <location>
        <begin position="562"/>
        <end position="740"/>
    </location>
</feature>
<dbReference type="Pfam" id="PF03194">
    <property type="entry name" value="LUC7"/>
    <property type="match status" value="1"/>
</dbReference>
<feature type="compositionally biased region" description="Basic and acidic residues" evidence="2">
    <location>
        <begin position="589"/>
        <end position="634"/>
    </location>
</feature>
<accession>A0A9P7B1R4</accession>
<name>A0A9P7B1R4_RHOMI</name>
<comment type="similarity">
    <text evidence="1">Belongs to the Luc7 family.</text>
</comment>
<feature type="compositionally biased region" description="Acidic residues" evidence="2">
    <location>
        <begin position="70"/>
        <end position="82"/>
    </location>
</feature>
<protein>
    <submittedName>
        <fullName evidence="3">Splicing factor</fullName>
    </submittedName>
</protein>
<dbReference type="GO" id="GO:0005685">
    <property type="term" value="C:U1 snRNP"/>
    <property type="evidence" value="ECO:0007669"/>
    <property type="project" value="InterPro"/>
</dbReference>
<organism evidence="3 4">
    <name type="scientific">Rhodotorula mucilaginosa</name>
    <name type="common">Yeast</name>
    <name type="synonym">Rhodotorula rubra</name>
    <dbReference type="NCBI Taxonomy" id="5537"/>
    <lineage>
        <taxon>Eukaryota</taxon>
        <taxon>Fungi</taxon>
        <taxon>Dikarya</taxon>
        <taxon>Basidiomycota</taxon>
        <taxon>Pucciniomycotina</taxon>
        <taxon>Microbotryomycetes</taxon>
        <taxon>Sporidiobolales</taxon>
        <taxon>Sporidiobolaceae</taxon>
        <taxon>Rhodotorula</taxon>
    </lineage>
</organism>
<dbReference type="GO" id="GO:0003729">
    <property type="term" value="F:mRNA binding"/>
    <property type="evidence" value="ECO:0007669"/>
    <property type="project" value="InterPro"/>
</dbReference>
<comment type="caution">
    <text evidence="3">The sequence shown here is derived from an EMBL/GenBank/DDBJ whole genome shotgun (WGS) entry which is preliminary data.</text>
</comment>